<organism evidence="3 4">
    <name type="scientific">Pustulibacterium marinum</name>
    <dbReference type="NCBI Taxonomy" id="1224947"/>
    <lineage>
        <taxon>Bacteria</taxon>
        <taxon>Pseudomonadati</taxon>
        <taxon>Bacteroidota</taxon>
        <taxon>Flavobacteriia</taxon>
        <taxon>Flavobacteriales</taxon>
        <taxon>Flavobacteriaceae</taxon>
        <taxon>Pustulibacterium</taxon>
    </lineage>
</organism>
<evidence type="ECO:0000313" key="4">
    <source>
        <dbReference type="Proteomes" id="UP000199138"/>
    </source>
</evidence>
<dbReference type="InterPro" id="IPR012910">
    <property type="entry name" value="Plug_dom"/>
</dbReference>
<dbReference type="InterPro" id="IPR037066">
    <property type="entry name" value="Plug_dom_sf"/>
</dbReference>
<dbReference type="OrthoDB" id="1448080at2"/>
<keyword evidence="4" id="KW-1185">Reference proteome</keyword>
<accession>A0A1I7GD47</accession>
<keyword evidence="1" id="KW-0732">Signal</keyword>
<feature type="chain" id="PRO_5011653907" evidence="1">
    <location>
        <begin position="19"/>
        <end position="123"/>
    </location>
</feature>
<dbReference type="SUPFAM" id="SSF56935">
    <property type="entry name" value="Porins"/>
    <property type="match status" value="1"/>
</dbReference>
<evidence type="ECO:0000256" key="1">
    <source>
        <dbReference type="SAM" id="SignalP"/>
    </source>
</evidence>
<reference evidence="3 4" key="1">
    <citation type="submission" date="2016-10" db="EMBL/GenBank/DDBJ databases">
        <authorList>
            <person name="de Groot N.N."/>
        </authorList>
    </citation>
    <scope>NUCLEOTIDE SEQUENCE [LARGE SCALE GENOMIC DNA]</scope>
    <source>
        <strain evidence="3 4">CGMCC 1.12333</strain>
    </source>
</reference>
<feature type="domain" description="TonB-dependent receptor plug" evidence="2">
    <location>
        <begin position="34"/>
        <end position="114"/>
    </location>
</feature>
<keyword evidence="3" id="KW-0675">Receptor</keyword>
<protein>
    <submittedName>
        <fullName evidence="3">TonB-dependent Receptor Plug Domain</fullName>
    </submittedName>
</protein>
<name>A0A1I7GD47_9FLAO</name>
<feature type="signal peptide" evidence="1">
    <location>
        <begin position="1"/>
        <end position="18"/>
    </location>
</feature>
<gene>
    <name evidence="3" type="ORF">SAMN05216480_104105</name>
</gene>
<dbReference type="EMBL" id="FPBK01000004">
    <property type="protein sequence ID" value="SFU46251.1"/>
    <property type="molecule type" value="Genomic_DNA"/>
</dbReference>
<evidence type="ECO:0000259" key="2">
    <source>
        <dbReference type="Pfam" id="PF07715"/>
    </source>
</evidence>
<evidence type="ECO:0000313" key="3">
    <source>
        <dbReference type="EMBL" id="SFU46251.1"/>
    </source>
</evidence>
<dbReference type="STRING" id="1224947.SAMN05216480_104105"/>
<proteinExistence type="predicted"/>
<dbReference type="Pfam" id="PF07715">
    <property type="entry name" value="Plug"/>
    <property type="match status" value="1"/>
</dbReference>
<dbReference type="RefSeq" id="WP_093024570.1">
    <property type="nucleotide sequence ID" value="NZ_FPBK01000004.1"/>
</dbReference>
<dbReference type="AlphaFoldDB" id="A0A1I7GD47"/>
<dbReference type="Gene3D" id="2.170.130.10">
    <property type="entry name" value="TonB-dependent receptor, plug domain"/>
    <property type="match status" value="1"/>
</dbReference>
<sequence>MKPFFYLLMLLLTSSVFAQQTPEVKYCETITCYKVSADEFTMNTLQDVFNALYAKVPGIQIYNKQIGQTPVFRIRNEENHIVYIDGVRTTMEVFQALNPSDIESITVLPNANASVIPVLTQNL</sequence>
<dbReference type="Proteomes" id="UP000199138">
    <property type="component" value="Unassembled WGS sequence"/>
</dbReference>